<name>A0A6C0DYC5_9ZZZZ</name>
<accession>A0A6C0DYC5</accession>
<evidence type="ECO:0000313" key="1">
    <source>
        <dbReference type="EMBL" id="QHT21330.1"/>
    </source>
</evidence>
<dbReference type="EMBL" id="MN739689">
    <property type="protein sequence ID" value="QHT21330.1"/>
    <property type="molecule type" value="Genomic_DNA"/>
</dbReference>
<protein>
    <submittedName>
        <fullName evidence="1">Uncharacterized protein</fullName>
    </submittedName>
</protein>
<proteinExistence type="predicted"/>
<sequence length="113" mass="12645">MASTRNKNDIGNYTAEQYSRIAQREYLLYENQSATHLAGDGLLAGQMGSMNLSYNYTDIDSFLKGIGSTNLVVPSGPVEPQIKEIPFLSIMDRMPLIVSEPLKPIRDQRPLLR</sequence>
<reference evidence="1" key="1">
    <citation type="journal article" date="2020" name="Nature">
        <title>Giant virus diversity and host interactions through global metagenomics.</title>
        <authorList>
            <person name="Schulz F."/>
            <person name="Roux S."/>
            <person name="Paez-Espino D."/>
            <person name="Jungbluth S."/>
            <person name="Walsh D.A."/>
            <person name="Denef V.J."/>
            <person name="McMahon K.D."/>
            <person name="Konstantinidis K.T."/>
            <person name="Eloe-Fadrosh E.A."/>
            <person name="Kyrpides N.C."/>
            <person name="Woyke T."/>
        </authorList>
    </citation>
    <scope>NUCLEOTIDE SEQUENCE</scope>
    <source>
        <strain evidence="1">GVMAG-M-3300023174-92</strain>
    </source>
</reference>
<organism evidence="1">
    <name type="scientific">viral metagenome</name>
    <dbReference type="NCBI Taxonomy" id="1070528"/>
    <lineage>
        <taxon>unclassified sequences</taxon>
        <taxon>metagenomes</taxon>
        <taxon>organismal metagenomes</taxon>
    </lineage>
</organism>
<dbReference type="AlphaFoldDB" id="A0A6C0DYC5"/>